<dbReference type="EMBL" id="BSPC01000095">
    <property type="protein sequence ID" value="GLS24032.1"/>
    <property type="molecule type" value="Genomic_DNA"/>
</dbReference>
<keyword evidence="1" id="KW-0732">Signal</keyword>
<sequence length="75" mass="8131">MTLIRKTTASTLLAAALGLTMVSNGFAAEAMKPKPMSKNAMMADCMKKAKMETDAMKMKSMEKACKSHSMMPMAH</sequence>
<feature type="signal peptide" evidence="1">
    <location>
        <begin position="1"/>
        <end position="27"/>
    </location>
</feature>
<organism evidence="2 3">
    <name type="scientific">Labrys miyagiensis</name>
    <dbReference type="NCBI Taxonomy" id="346912"/>
    <lineage>
        <taxon>Bacteria</taxon>
        <taxon>Pseudomonadati</taxon>
        <taxon>Pseudomonadota</taxon>
        <taxon>Alphaproteobacteria</taxon>
        <taxon>Hyphomicrobiales</taxon>
        <taxon>Xanthobacteraceae</taxon>
        <taxon>Labrys</taxon>
    </lineage>
</organism>
<name>A0ABQ6CUK5_9HYPH</name>
<keyword evidence="3" id="KW-1185">Reference proteome</keyword>
<reference evidence="3" key="1">
    <citation type="journal article" date="2019" name="Int. J. Syst. Evol. Microbiol.">
        <title>The Global Catalogue of Microorganisms (GCM) 10K type strain sequencing project: providing services to taxonomists for standard genome sequencing and annotation.</title>
        <authorList>
            <consortium name="The Broad Institute Genomics Platform"/>
            <consortium name="The Broad Institute Genome Sequencing Center for Infectious Disease"/>
            <person name="Wu L."/>
            <person name="Ma J."/>
        </authorList>
    </citation>
    <scope>NUCLEOTIDE SEQUENCE [LARGE SCALE GENOMIC DNA]</scope>
    <source>
        <strain evidence="3">NBRC 101365</strain>
    </source>
</reference>
<dbReference type="Proteomes" id="UP001156882">
    <property type="component" value="Unassembled WGS sequence"/>
</dbReference>
<evidence type="ECO:0008006" key="4">
    <source>
        <dbReference type="Google" id="ProtNLM"/>
    </source>
</evidence>
<proteinExistence type="predicted"/>
<protein>
    <recommendedName>
        <fullName evidence="4">Pentapeptide MXKDX repeat protein</fullName>
    </recommendedName>
</protein>
<feature type="chain" id="PRO_5047204770" description="Pentapeptide MXKDX repeat protein" evidence="1">
    <location>
        <begin position="28"/>
        <end position="75"/>
    </location>
</feature>
<gene>
    <name evidence="2" type="ORF">GCM10007874_70530</name>
</gene>
<dbReference type="RefSeq" id="WP_284316953.1">
    <property type="nucleotide sequence ID" value="NZ_BSPC01000095.1"/>
</dbReference>
<evidence type="ECO:0000313" key="3">
    <source>
        <dbReference type="Proteomes" id="UP001156882"/>
    </source>
</evidence>
<evidence type="ECO:0000256" key="1">
    <source>
        <dbReference type="SAM" id="SignalP"/>
    </source>
</evidence>
<comment type="caution">
    <text evidence="2">The sequence shown here is derived from an EMBL/GenBank/DDBJ whole genome shotgun (WGS) entry which is preliminary data.</text>
</comment>
<evidence type="ECO:0000313" key="2">
    <source>
        <dbReference type="EMBL" id="GLS24032.1"/>
    </source>
</evidence>
<accession>A0ABQ6CUK5</accession>